<gene>
    <name evidence="3" type="ORF">PgNI_07958</name>
</gene>
<sequence>MNDRAVQAWENTGAIDPQLASLLYNGRIPAEIRLLILKLALTDTVDQAVTTSHDCRMKQCHEVDQNPDLDDGESDVGNFTGQRE</sequence>
<dbReference type="KEGG" id="pgri:PgNI_07958"/>
<dbReference type="RefSeq" id="XP_030981589.1">
    <property type="nucleotide sequence ID" value="XM_031127962.1"/>
</dbReference>
<name>A0A6P8B3J8_PYRGI</name>
<dbReference type="AlphaFoldDB" id="A0A6P8B3J8"/>
<reference evidence="3" key="1">
    <citation type="journal article" date="2019" name="Mol. Biol. Evol.">
        <title>Blast fungal genomes show frequent chromosomal changes, gene gains and losses, and effector gene turnover.</title>
        <authorList>
            <person name="Gomez Luciano L.B."/>
            <person name="Jason Tsai I."/>
            <person name="Chuma I."/>
            <person name="Tosa Y."/>
            <person name="Chen Y.H."/>
            <person name="Li J.Y."/>
            <person name="Li M.Y."/>
            <person name="Jade Lu M.Y."/>
            <person name="Nakayashiki H."/>
            <person name="Li W.H."/>
        </authorList>
    </citation>
    <scope>NUCLEOTIDE SEQUENCE</scope>
    <source>
        <strain evidence="3">NI907</strain>
    </source>
</reference>
<proteinExistence type="predicted"/>
<dbReference type="Proteomes" id="UP000515153">
    <property type="component" value="Unplaced"/>
</dbReference>
<evidence type="ECO:0000256" key="1">
    <source>
        <dbReference type="SAM" id="MobiDB-lite"/>
    </source>
</evidence>
<reference evidence="3" key="2">
    <citation type="submission" date="2019-10" db="EMBL/GenBank/DDBJ databases">
        <authorList>
            <consortium name="NCBI Genome Project"/>
        </authorList>
    </citation>
    <scope>NUCLEOTIDE SEQUENCE</scope>
    <source>
        <strain evidence="3">NI907</strain>
    </source>
</reference>
<protein>
    <submittedName>
        <fullName evidence="3">Uncharacterized protein</fullName>
    </submittedName>
</protein>
<evidence type="ECO:0000313" key="3">
    <source>
        <dbReference type="RefSeq" id="XP_030981589.1"/>
    </source>
</evidence>
<evidence type="ECO:0000313" key="2">
    <source>
        <dbReference type="Proteomes" id="UP000515153"/>
    </source>
</evidence>
<keyword evidence="2" id="KW-1185">Reference proteome</keyword>
<feature type="compositionally biased region" description="Acidic residues" evidence="1">
    <location>
        <begin position="65"/>
        <end position="74"/>
    </location>
</feature>
<dbReference type="GeneID" id="41962871"/>
<reference evidence="3" key="3">
    <citation type="submission" date="2025-08" db="UniProtKB">
        <authorList>
            <consortium name="RefSeq"/>
        </authorList>
    </citation>
    <scope>IDENTIFICATION</scope>
    <source>
        <strain evidence="3">NI907</strain>
    </source>
</reference>
<organism evidence="2 3">
    <name type="scientific">Pyricularia grisea</name>
    <name type="common">Crabgrass-specific blast fungus</name>
    <name type="synonym">Magnaporthe grisea</name>
    <dbReference type="NCBI Taxonomy" id="148305"/>
    <lineage>
        <taxon>Eukaryota</taxon>
        <taxon>Fungi</taxon>
        <taxon>Dikarya</taxon>
        <taxon>Ascomycota</taxon>
        <taxon>Pezizomycotina</taxon>
        <taxon>Sordariomycetes</taxon>
        <taxon>Sordariomycetidae</taxon>
        <taxon>Magnaporthales</taxon>
        <taxon>Pyriculariaceae</taxon>
        <taxon>Pyricularia</taxon>
    </lineage>
</organism>
<feature type="region of interest" description="Disordered" evidence="1">
    <location>
        <begin position="62"/>
        <end position="84"/>
    </location>
</feature>
<accession>A0A6P8B3J8</accession>